<comment type="caution">
    <text evidence="1">The sequence shown here is derived from an EMBL/GenBank/DDBJ whole genome shotgun (WGS) entry which is preliminary data.</text>
</comment>
<dbReference type="AlphaFoldDB" id="A0A645A4Z3"/>
<reference evidence="1" key="1">
    <citation type="submission" date="2019-08" db="EMBL/GenBank/DDBJ databases">
        <authorList>
            <person name="Kucharzyk K."/>
            <person name="Murdoch R.W."/>
            <person name="Higgins S."/>
            <person name="Loffler F."/>
        </authorList>
    </citation>
    <scope>NUCLEOTIDE SEQUENCE</scope>
</reference>
<dbReference type="EMBL" id="VSSQ01011805">
    <property type="protein sequence ID" value="MPM47758.1"/>
    <property type="molecule type" value="Genomic_DNA"/>
</dbReference>
<proteinExistence type="predicted"/>
<gene>
    <name evidence="1" type="ORF">SDC9_94474</name>
</gene>
<evidence type="ECO:0000313" key="1">
    <source>
        <dbReference type="EMBL" id="MPM47758.1"/>
    </source>
</evidence>
<accession>A0A645A4Z3</accession>
<sequence length="182" mass="20590">MGLYPFYGVYDVNPLSRSHVCQKTSSGDITDGINPIDTGLEIIGCFDKSAFRELQGCFAFRDNCLARIAINDQVAFYFLTTNSQSSIRIFLRIGIRDQFNVIGCQFLRDVLDKKGIQSVQKVTAVGNQRNVFMDKPEKLGHLDRGNVVTGNDNVLRKSLPFKQVFHLHDRSIGECIAHRFRL</sequence>
<protein>
    <submittedName>
        <fullName evidence="1">Uncharacterized protein</fullName>
    </submittedName>
</protein>
<organism evidence="1">
    <name type="scientific">bioreactor metagenome</name>
    <dbReference type="NCBI Taxonomy" id="1076179"/>
    <lineage>
        <taxon>unclassified sequences</taxon>
        <taxon>metagenomes</taxon>
        <taxon>ecological metagenomes</taxon>
    </lineage>
</organism>
<name>A0A645A4Z3_9ZZZZ</name>